<dbReference type="EMBL" id="VSRR010002794">
    <property type="protein sequence ID" value="MPC33268.1"/>
    <property type="molecule type" value="Genomic_DNA"/>
</dbReference>
<comment type="caution">
    <text evidence="5">The sequence shown here is derived from an EMBL/GenBank/DDBJ whole genome shotgun (WGS) entry which is preliminary data.</text>
</comment>
<evidence type="ECO:0000256" key="4">
    <source>
        <dbReference type="ARBA" id="ARBA00023054"/>
    </source>
</evidence>
<dbReference type="AlphaFoldDB" id="A0A5B7EIT1"/>
<name>A0A5B7EIT1_PORTR</name>
<dbReference type="Proteomes" id="UP000324222">
    <property type="component" value="Unassembled WGS sequence"/>
</dbReference>
<keyword evidence="3" id="KW-0067">ATP-binding</keyword>
<reference evidence="5 6" key="1">
    <citation type="submission" date="2019-05" db="EMBL/GenBank/DDBJ databases">
        <title>Another draft genome of Portunus trituberculatus and its Hox gene families provides insights of decapod evolution.</title>
        <authorList>
            <person name="Jeong J.-H."/>
            <person name="Song I."/>
            <person name="Kim S."/>
            <person name="Choi T."/>
            <person name="Kim D."/>
            <person name="Ryu S."/>
            <person name="Kim W."/>
        </authorList>
    </citation>
    <scope>NUCLEOTIDE SEQUENCE [LARGE SCALE GENOMIC DNA]</scope>
    <source>
        <tissue evidence="5">Muscle</tissue>
    </source>
</reference>
<dbReference type="InterPro" id="IPR027417">
    <property type="entry name" value="P-loop_NTPase"/>
</dbReference>
<keyword evidence="2" id="KW-0547">Nucleotide-binding</keyword>
<dbReference type="GO" id="GO:0007015">
    <property type="term" value="P:actin filament organization"/>
    <property type="evidence" value="ECO:0007669"/>
    <property type="project" value="TreeGrafter"/>
</dbReference>
<dbReference type="GO" id="GO:0016020">
    <property type="term" value="C:membrane"/>
    <property type="evidence" value="ECO:0007669"/>
    <property type="project" value="TreeGrafter"/>
</dbReference>
<evidence type="ECO:0000256" key="3">
    <source>
        <dbReference type="ARBA" id="ARBA00022840"/>
    </source>
</evidence>
<dbReference type="PANTHER" id="PTHR13140:SF857">
    <property type="entry name" value="MYOSIN-11"/>
    <property type="match status" value="1"/>
</dbReference>
<gene>
    <name evidence="5" type="primary">Mhc_0</name>
    <name evidence="5" type="ORF">E2C01_026613</name>
</gene>
<dbReference type="GO" id="GO:0015629">
    <property type="term" value="C:actin cytoskeleton"/>
    <property type="evidence" value="ECO:0007669"/>
    <property type="project" value="TreeGrafter"/>
</dbReference>
<accession>A0A5B7EIT1</accession>
<keyword evidence="4" id="KW-0175">Coiled coil</keyword>
<dbReference type="InterPro" id="IPR036961">
    <property type="entry name" value="Kinesin_motor_dom_sf"/>
</dbReference>
<organism evidence="5 6">
    <name type="scientific">Portunus trituberculatus</name>
    <name type="common">Swimming crab</name>
    <name type="synonym">Neptunus trituberculatus</name>
    <dbReference type="NCBI Taxonomy" id="210409"/>
    <lineage>
        <taxon>Eukaryota</taxon>
        <taxon>Metazoa</taxon>
        <taxon>Ecdysozoa</taxon>
        <taxon>Arthropoda</taxon>
        <taxon>Crustacea</taxon>
        <taxon>Multicrustacea</taxon>
        <taxon>Malacostraca</taxon>
        <taxon>Eumalacostraca</taxon>
        <taxon>Eucarida</taxon>
        <taxon>Decapoda</taxon>
        <taxon>Pleocyemata</taxon>
        <taxon>Brachyura</taxon>
        <taxon>Eubrachyura</taxon>
        <taxon>Portunoidea</taxon>
        <taxon>Portunidae</taxon>
        <taxon>Portuninae</taxon>
        <taxon>Portunus</taxon>
    </lineage>
</organism>
<dbReference type="PANTHER" id="PTHR13140">
    <property type="entry name" value="MYOSIN"/>
    <property type="match status" value="1"/>
</dbReference>
<dbReference type="GO" id="GO:0005524">
    <property type="term" value="F:ATP binding"/>
    <property type="evidence" value="ECO:0007669"/>
    <property type="project" value="UniProtKB-KW"/>
</dbReference>
<evidence type="ECO:0000313" key="5">
    <source>
        <dbReference type="EMBL" id="MPC33268.1"/>
    </source>
</evidence>
<dbReference type="Gene3D" id="3.40.850.10">
    <property type="entry name" value="Kinesin motor domain"/>
    <property type="match status" value="1"/>
</dbReference>
<dbReference type="Gene3D" id="1.20.58.530">
    <property type="match status" value="1"/>
</dbReference>
<evidence type="ECO:0000313" key="6">
    <source>
        <dbReference type="Proteomes" id="UP000324222"/>
    </source>
</evidence>
<proteinExistence type="inferred from homology"/>
<dbReference type="GO" id="GO:0051015">
    <property type="term" value="F:actin filament binding"/>
    <property type="evidence" value="ECO:0007669"/>
    <property type="project" value="TreeGrafter"/>
</dbReference>
<dbReference type="GO" id="GO:0005737">
    <property type="term" value="C:cytoplasm"/>
    <property type="evidence" value="ECO:0007669"/>
    <property type="project" value="TreeGrafter"/>
</dbReference>
<keyword evidence="6" id="KW-1185">Reference proteome</keyword>
<dbReference type="GO" id="GO:0000146">
    <property type="term" value="F:microfilament motor activity"/>
    <property type="evidence" value="ECO:0007669"/>
    <property type="project" value="TreeGrafter"/>
</dbReference>
<sequence length="146" mass="15980">MTTLRSTAPHFIRCIIPNELKAPVSLECFLDDQPPPVHNGSRSDGSPACCPLSVSFPSLPQEQLNNLMTVLRSTAPHFIRCIIPNEVKAAGKATCSRHSPRGKAHYYSLTHSLTPSPSPAPWPTKTGRCILLLTHKKSQTKCQNLS</sequence>
<evidence type="ECO:0000256" key="2">
    <source>
        <dbReference type="ARBA" id="ARBA00022741"/>
    </source>
</evidence>
<protein>
    <submittedName>
        <fullName evidence="5">Myosin heavy chain, muscle</fullName>
    </submittedName>
</protein>
<comment type="similarity">
    <text evidence="1">Belongs to the TRAFAC class myosin-kinesin ATPase superfamily. Myosin family.</text>
</comment>
<evidence type="ECO:0000256" key="1">
    <source>
        <dbReference type="ARBA" id="ARBA00008314"/>
    </source>
</evidence>
<dbReference type="SUPFAM" id="SSF52540">
    <property type="entry name" value="P-loop containing nucleoside triphosphate hydrolases"/>
    <property type="match status" value="1"/>
</dbReference>